<dbReference type="Gene3D" id="2.30.30.60">
    <property type="match status" value="1"/>
</dbReference>
<dbReference type="PANTHER" id="PTHR30221:SF8">
    <property type="entry name" value="SMALL-CONDUCTANCE MECHANOSENSITIVE CHANNEL"/>
    <property type="match status" value="1"/>
</dbReference>
<dbReference type="AlphaFoldDB" id="A0A840D2J4"/>
<dbReference type="InterPro" id="IPR006685">
    <property type="entry name" value="MscS_channel_2nd"/>
</dbReference>
<dbReference type="EMBL" id="JACIER010000002">
    <property type="protein sequence ID" value="MBB4042702.1"/>
    <property type="molecule type" value="Genomic_DNA"/>
</dbReference>
<sequence>MKEYLPQIIASAIVIVLLPISRYISFNIIRKSGTIIQMPENRILQVRQVVSILLNILFLFTIAIIWGVQPDNILLGLSSVFAVIGVAFFAQWSLLSNITAGIIMFFSAPFRVGDRIHLLDKDIPIIAVIENIQTFYTHIRTDEGELIVIPNSLFLQKIVSVIKN</sequence>
<dbReference type="InterPro" id="IPR045275">
    <property type="entry name" value="MscS_archaea/bacteria_type"/>
</dbReference>
<evidence type="ECO:0000256" key="5">
    <source>
        <dbReference type="SAM" id="Phobius"/>
    </source>
</evidence>
<dbReference type="GO" id="GO:0008381">
    <property type="term" value="F:mechanosensitive monoatomic ion channel activity"/>
    <property type="evidence" value="ECO:0007669"/>
    <property type="project" value="InterPro"/>
</dbReference>
<dbReference type="Proteomes" id="UP000560658">
    <property type="component" value="Unassembled WGS sequence"/>
</dbReference>
<evidence type="ECO:0000313" key="7">
    <source>
        <dbReference type="EMBL" id="MBB4042702.1"/>
    </source>
</evidence>
<dbReference type="PANTHER" id="PTHR30221">
    <property type="entry name" value="SMALL-CONDUCTANCE MECHANOSENSITIVE CHANNEL"/>
    <property type="match status" value="1"/>
</dbReference>
<feature type="domain" description="Mechanosensitive ion channel MscS" evidence="6">
    <location>
        <begin position="94"/>
        <end position="158"/>
    </location>
</feature>
<reference evidence="7" key="1">
    <citation type="submission" date="2020-08" db="EMBL/GenBank/DDBJ databases">
        <title>Genomic Encyclopedia of Type Strains, Phase IV (KMG-IV): sequencing the most valuable type-strain genomes for metagenomic binning, comparative biology and taxonomic classification.</title>
        <authorList>
            <person name="Goeker M."/>
        </authorList>
    </citation>
    <scope>NUCLEOTIDE SEQUENCE [LARGE SCALE GENOMIC DNA]</scope>
    <source>
        <strain evidence="7">DSM 105720</strain>
    </source>
</reference>
<feature type="transmembrane region" description="Helical" evidence="5">
    <location>
        <begin position="49"/>
        <end position="68"/>
    </location>
</feature>
<feature type="transmembrane region" description="Helical" evidence="5">
    <location>
        <begin position="80"/>
        <end position="106"/>
    </location>
</feature>
<keyword evidence="3 5" id="KW-1133">Transmembrane helix</keyword>
<evidence type="ECO:0000259" key="6">
    <source>
        <dbReference type="Pfam" id="PF00924"/>
    </source>
</evidence>
<dbReference type="InterPro" id="IPR010920">
    <property type="entry name" value="LSM_dom_sf"/>
</dbReference>
<keyword evidence="4 5" id="KW-0472">Membrane</keyword>
<organism evidence="7 8">
    <name type="scientific">Bacteroides reticulotermitis</name>
    <dbReference type="NCBI Taxonomy" id="1133319"/>
    <lineage>
        <taxon>Bacteria</taxon>
        <taxon>Pseudomonadati</taxon>
        <taxon>Bacteroidota</taxon>
        <taxon>Bacteroidia</taxon>
        <taxon>Bacteroidales</taxon>
        <taxon>Bacteroidaceae</taxon>
        <taxon>Bacteroides</taxon>
    </lineage>
</organism>
<evidence type="ECO:0000256" key="3">
    <source>
        <dbReference type="ARBA" id="ARBA00022989"/>
    </source>
</evidence>
<feature type="transmembrane region" description="Helical" evidence="5">
    <location>
        <begin position="6"/>
        <end position="29"/>
    </location>
</feature>
<keyword evidence="2 5" id="KW-0812">Transmembrane</keyword>
<name>A0A840D2J4_9BACE</name>
<keyword evidence="8" id="KW-1185">Reference proteome</keyword>
<dbReference type="InterPro" id="IPR023408">
    <property type="entry name" value="MscS_beta-dom_sf"/>
</dbReference>
<evidence type="ECO:0000313" key="8">
    <source>
        <dbReference type="Proteomes" id="UP000560658"/>
    </source>
</evidence>
<dbReference type="GO" id="GO:0016020">
    <property type="term" value="C:membrane"/>
    <property type="evidence" value="ECO:0007669"/>
    <property type="project" value="UniProtKB-SubCell"/>
</dbReference>
<evidence type="ECO:0000256" key="2">
    <source>
        <dbReference type="ARBA" id="ARBA00022692"/>
    </source>
</evidence>
<gene>
    <name evidence="7" type="ORF">GGR06_000467</name>
</gene>
<comment type="subcellular location">
    <subcellularLocation>
        <location evidence="1">Membrane</location>
    </subcellularLocation>
</comment>
<accession>A0A840D2J4</accession>
<evidence type="ECO:0000256" key="1">
    <source>
        <dbReference type="ARBA" id="ARBA00004370"/>
    </source>
</evidence>
<comment type="caution">
    <text evidence="7">The sequence shown here is derived from an EMBL/GenBank/DDBJ whole genome shotgun (WGS) entry which is preliminary data.</text>
</comment>
<dbReference type="Pfam" id="PF00924">
    <property type="entry name" value="MS_channel_2nd"/>
    <property type="match status" value="1"/>
</dbReference>
<dbReference type="SUPFAM" id="SSF50182">
    <property type="entry name" value="Sm-like ribonucleoproteins"/>
    <property type="match status" value="1"/>
</dbReference>
<evidence type="ECO:0000256" key="4">
    <source>
        <dbReference type="ARBA" id="ARBA00023136"/>
    </source>
</evidence>
<dbReference type="RefSeq" id="WP_044164348.1">
    <property type="nucleotide sequence ID" value="NZ_JACIER010000002.1"/>
</dbReference>
<proteinExistence type="predicted"/>
<protein>
    <submittedName>
        <fullName evidence="7">Small-conductance mechanosensitive channel</fullName>
    </submittedName>
</protein>